<dbReference type="InterPro" id="IPR000741">
    <property type="entry name" value="FBA_I"/>
</dbReference>
<evidence type="ECO:0000256" key="5">
    <source>
        <dbReference type="ARBA" id="ARBA00023239"/>
    </source>
</evidence>
<dbReference type="Proteomes" id="UP000740883">
    <property type="component" value="Unassembled WGS sequence"/>
</dbReference>
<keyword evidence="4" id="KW-0324">Glycolysis</keyword>
<dbReference type="EC" id="4.1.2.13" evidence="3"/>
<evidence type="ECO:0000256" key="4">
    <source>
        <dbReference type="ARBA" id="ARBA00023152"/>
    </source>
</evidence>
<protein>
    <recommendedName>
        <fullName evidence="3">fructose-bisphosphate aldolase</fullName>
        <ecNumber evidence="3">4.1.2.13</ecNumber>
    </recommendedName>
</protein>
<evidence type="ECO:0000313" key="6">
    <source>
        <dbReference type="EMBL" id="KAF9764037.1"/>
    </source>
</evidence>
<proteinExistence type="inferred from homology"/>
<evidence type="ECO:0000256" key="3">
    <source>
        <dbReference type="ARBA" id="ARBA00013068"/>
    </source>
</evidence>
<dbReference type="GO" id="GO:0006096">
    <property type="term" value="P:glycolytic process"/>
    <property type="evidence" value="ECO:0007669"/>
    <property type="project" value="UniProtKB-KW"/>
</dbReference>
<dbReference type="GO" id="GO:0004332">
    <property type="term" value="F:fructose-bisphosphate aldolase activity"/>
    <property type="evidence" value="ECO:0007669"/>
    <property type="project" value="UniProtKB-EC"/>
</dbReference>
<name>A0A9P6KZ62_9MICR</name>
<sequence length="338" mass="38455">MSSPSEKCFKLGMVAKQILENNKGILAADESPGSIQKRFDKLGIINNEETRRSFRELLFTSEGIEKYIGGVILHEETFEQKDESEKLFIDMLKEKGICLGIKLDKGLIDYKNNEKVSVGLEDLHLRVKYYCSKGAVFAKWRSLFIVKGDNPTEDCIYENCTVLAKYAKICQNNNLVPIVEPEVYFEGNYTIDEAEQQSKRILSTLIQKLNIYEVYIPAVIIKMSFVTQGKENKRICKPHEVGRTTMNTLVSAIPCGIPGIVFLSGGHTQDDAISYLNAINKCKAYKTWSLSFSYGRCLSEKPMETWRGIEENKKAAQREFIEIARRCHLACRGDLEEE</sequence>
<evidence type="ECO:0000313" key="7">
    <source>
        <dbReference type="Proteomes" id="UP000740883"/>
    </source>
</evidence>
<dbReference type="AlphaFoldDB" id="A0A9P6KZ62"/>
<dbReference type="InterPro" id="IPR013785">
    <property type="entry name" value="Aldolase_TIM"/>
</dbReference>
<comment type="pathway">
    <text evidence="1">Carbohydrate degradation; glycolysis; D-glyceraldehyde 3-phosphate and glycerone phosphate from D-glucose: step 4/4.</text>
</comment>
<gene>
    <name evidence="6" type="ORF">NGRA_0871</name>
</gene>
<dbReference type="OrthoDB" id="36455at2759"/>
<dbReference type="Gene3D" id="3.20.20.70">
    <property type="entry name" value="Aldolase class I"/>
    <property type="match status" value="1"/>
</dbReference>
<reference evidence="6 7" key="1">
    <citation type="journal article" date="2020" name="Genome Biol. Evol.">
        <title>Comparative genomics of strictly vertically transmitted, feminizing microsporidia endosymbionts of amphipod crustaceans.</title>
        <authorList>
            <person name="Cormier A."/>
            <person name="Chebbi M.A."/>
            <person name="Giraud I."/>
            <person name="Wattier R."/>
            <person name="Teixeira M."/>
            <person name="Gilbert C."/>
            <person name="Rigaud T."/>
            <person name="Cordaux R."/>
        </authorList>
    </citation>
    <scope>NUCLEOTIDE SEQUENCE [LARGE SCALE GENOMIC DNA]</scope>
    <source>
        <strain evidence="6 7">Ou3-Ou53</strain>
    </source>
</reference>
<comment type="similarity">
    <text evidence="2">Belongs to the class I fructose-bisphosphate aldolase family.</text>
</comment>
<dbReference type="Pfam" id="PF00274">
    <property type="entry name" value="Glycolytic"/>
    <property type="match status" value="1"/>
</dbReference>
<comment type="caution">
    <text evidence="6">The sequence shown here is derived from an EMBL/GenBank/DDBJ whole genome shotgun (WGS) entry which is preliminary data.</text>
</comment>
<evidence type="ECO:0000256" key="1">
    <source>
        <dbReference type="ARBA" id="ARBA00004714"/>
    </source>
</evidence>
<dbReference type="EMBL" id="SBJO01000042">
    <property type="protein sequence ID" value="KAF9764037.1"/>
    <property type="molecule type" value="Genomic_DNA"/>
</dbReference>
<dbReference type="SUPFAM" id="SSF51569">
    <property type="entry name" value="Aldolase"/>
    <property type="match status" value="1"/>
</dbReference>
<keyword evidence="7" id="KW-1185">Reference proteome</keyword>
<dbReference type="PANTHER" id="PTHR11627">
    <property type="entry name" value="FRUCTOSE-BISPHOSPHATE ALDOLASE"/>
    <property type="match status" value="1"/>
</dbReference>
<evidence type="ECO:0000256" key="2">
    <source>
        <dbReference type="ARBA" id="ARBA00010387"/>
    </source>
</evidence>
<dbReference type="NCBIfam" id="NF033379">
    <property type="entry name" value="FrucBisAld_I"/>
    <property type="match status" value="1"/>
</dbReference>
<accession>A0A9P6KZ62</accession>
<keyword evidence="5" id="KW-0456">Lyase</keyword>
<organism evidence="6 7">
    <name type="scientific">Nosema granulosis</name>
    <dbReference type="NCBI Taxonomy" id="83296"/>
    <lineage>
        <taxon>Eukaryota</taxon>
        <taxon>Fungi</taxon>
        <taxon>Fungi incertae sedis</taxon>
        <taxon>Microsporidia</taxon>
        <taxon>Nosematidae</taxon>
        <taxon>Nosema</taxon>
    </lineage>
</organism>